<evidence type="ECO:0000256" key="2">
    <source>
        <dbReference type="ARBA" id="ARBA00004251"/>
    </source>
</evidence>
<keyword evidence="19" id="KW-1185">Reference proteome</keyword>
<dbReference type="Pfam" id="PF16492">
    <property type="entry name" value="Cadherin_C_2"/>
    <property type="match status" value="2"/>
</dbReference>
<dbReference type="InterPro" id="IPR002126">
    <property type="entry name" value="Cadherin-like_dom"/>
</dbReference>
<dbReference type="GO" id="GO:0005509">
    <property type="term" value="F:calcium ion binding"/>
    <property type="evidence" value="ECO:0007669"/>
    <property type="project" value="UniProtKB-UniRule"/>
</dbReference>
<evidence type="ECO:0000256" key="15">
    <source>
        <dbReference type="SAM" id="Phobius"/>
    </source>
</evidence>
<feature type="domain" description="Cadherin" evidence="17">
    <location>
        <begin position="2442"/>
        <end position="2549"/>
    </location>
</feature>
<protein>
    <recommendedName>
        <fullName evidence="12">Protocadherin gamma-C3</fullName>
    </recommendedName>
</protein>
<dbReference type="InterPro" id="IPR031904">
    <property type="entry name" value="Cadherin_CBD"/>
</dbReference>
<dbReference type="FunFam" id="2.60.40.60:FF:000185">
    <property type="entry name" value="Protocadherin 2 alpha c"/>
    <property type="match status" value="1"/>
</dbReference>
<feature type="signal peptide" evidence="16">
    <location>
        <begin position="1"/>
        <end position="18"/>
    </location>
</feature>
<dbReference type="FunFam" id="2.60.40.60:FF:000006">
    <property type="entry name" value="Protocadherin alpha 2"/>
    <property type="match status" value="8"/>
</dbReference>
<accession>A0A315VHD1</accession>
<feature type="domain" description="Cadherin" evidence="17">
    <location>
        <begin position="4337"/>
        <end position="4444"/>
    </location>
</feature>
<dbReference type="PANTHER" id="PTHR24028:SF296">
    <property type="entry name" value="PROTOCADHERIN 1 GAMMA 11 PRECURSOR-RELATED"/>
    <property type="match status" value="1"/>
</dbReference>
<feature type="domain" description="Cadherin" evidence="17">
    <location>
        <begin position="3007"/>
        <end position="3111"/>
    </location>
</feature>
<feature type="domain" description="Cadherin" evidence="17">
    <location>
        <begin position="623"/>
        <end position="731"/>
    </location>
</feature>
<feature type="domain" description="Cadherin" evidence="17">
    <location>
        <begin position="3400"/>
        <end position="3508"/>
    </location>
</feature>
<keyword evidence="4 15" id="KW-0812">Transmembrane</keyword>
<dbReference type="PROSITE" id="PS50268">
    <property type="entry name" value="CADHERIN_2"/>
    <property type="match status" value="39"/>
</dbReference>
<feature type="domain" description="Cadherin" evidence="17">
    <location>
        <begin position="4666"/>
        <end position="4773"/>
    </location>
</feature>
<evidence type="ECO:0000313" key="18">
    <source>
        <dbReference type="EMBL" id="PWA22266.1"/>
    </source>
</evidence>
<dbReference type="FunFam" id="2.60.40.60:FF:000001">
    <property type="entry name" value="Protocadherin alpha 2"/>
    <property type="match status" value="4"/>
</dbReference>
<evidence type="ECO:0000256" key="3">
    <source>
        <dbReference type="ARBA" id="ARBA00022475"/>
    </source>
</evidence>
<comment type="subcellular location">
    <subcellularLocation>
        <location evidence="2">Cell membrane</location>
        <topology evidence="2">Single-pass type I membrane protein</topology>
    </subcellularLocation>
</comment>
<feature type="domain" description="Cadherin" evidence="17">
    <location>
        <begin position="2899"/>
        <end position="3006"/>
    </location>
</feature>
<feature type="domain" description="Cadherin" evidence="17">
    <location>
        <begin position="3509"/>
        <end position="3616"/>
    </location>
</feature>
<dbReference type="STRING" id="33528.ENSGAFP00000005504"/>
<dbReference type="PROSITE" id="PS00232">
    <property type="entry name" value="CADHERIN_1"/>
    <property type="match status" value="20"/>
</dbReference>
<keyword evidence="9 15" id="KW-1133">Transmembrane helix</keyword>
<evidence type="ECO:0000313" key="19">
    <source>
        <dbReference type="Proteomes" id="UP000250572"/>
    </source>
</evidence>
<evidence type="ECO:0000256" key="13">
    <source>
        <dbReference type="PROSITE-ProRule" id="PRU00043"/>
    </source>
</evidence>
<evidence type="ECO:0000256" key="14">
    <source>
        <dbReference type="SAM" id="MobiDB-lite"/>
    </source>
</evidence>
<feature type="compositionally biased region" description="Polar residues" evidence="14">
    <location>
        <begin position="4914"/>
        <end position="4929"/>
    </location>
</feature>
<evidence type="ECO:0000256" key="12">
    <source>
        <dbReference type="ARBA" id="ARBA00074462"/>
    </source>
</evidence>
<gene>
    <name evidence="18" type="ORF">CCH79_00012653</name>
</gene>
<dbReference type="InterPro" id="IPR020894">
    <property type="entry name" value="Cadherin_CS"/>
</dbReference>
<feature type="domain" description="Cadherin" evidence="17">
    <location>
        <begin position="2790"/>
        <end position="2898"/>
    </location>
</feature>
<dbReference type="Pfam" id="PF15974">
    <property type="entry name" value="Cadherin_tail"/>
    <property type="match status" value="1"/>
</dbReference>
<feature type="domain" description="Cadherin" evidence="17">
    <location>
        <begin position="1765"/>
        <end position="1861"/>
    </location>
</feature>
<dbReference type="GO" id="GO:0007156">
    <property type="term" value="P:homophilic cell adhesion via plasma membrane adhesion molecules"/>
    <property type="evidence" value="ECO:0007669"/>
    <property type="project" value="InterPro"/>
</dbReference>
<feature type="region of interest" description="Disordered" evidence="14">
    <location>
        <begin position="5025"/>
        <end position="5079"/>
    </location>
</feature>
<evidence type="ECO:0000256" key="4">
    <source>
        <dbReference type="ARBA" id="ARBA00022692"/>
    </source>
</evidence>
<keyword evidence="6" id="KW-0677">Repeat</keyword>
<feature type="domain" description="Cadherin" evidence="17">
    <location>
        <begin position="957"/>
        <end position="1067"/>
    </location>
</feature>
<feature type="domain" description="Cadherin" evidence="17">
    <location>
        <begin position="1986"/>
        <end position="2083"/>
    </location>
</feature>
<name>A0A315VHD1_GAMAF</name>
<feature type="domain" description="Cadherin" evidence="17">
    <location>
        <begin position="3112"/>
        <end position="3221"/>
    </location>
</feature>
<feature type="domain" description="Cadherin" evidence="17">
    <location>
        <begin position="442"/>
        <end position="622"/>
    </location>
</feature>
<feature type="domain" description="Cadherin" evidence="17">
    <location>
        <begin position="3847"/>
        <end position="3942"/>
    </location>
</feature>
<evidence type="ECO:0000256" key="10">
    <source>
        <dbReference type="ARBA" id="ARBA00023136"/>
    </source>
</evidence>
<dbReference type="GO" id="GO:0009653">
    <property type="term" value="P:anatomical structure morphogenesis"/>
    <property type="evidence" value="ECO:0007669"/>
    <property type="project" value="UniProtKB-ARBA"/>
</dbReference>
<feature type="domain" description="Cadherin" evidence="17">
    <location>
        <begin position="16"/>
        <end position="122"/>
    </location>
</feature>
<dbReference type="PRINTS" id="PR00205">
    <property type="entry name" value="CADHERIN"/>
</dbReference>
<dbReference type="FunFam" id="2.60.40.60:FF:000007">
    <property type="entry name" value="Protocadherin alpha 2"/>
    <property type="match status" value="3"/>
</dbReference>
<feature type="domain" description="Cadherin" evidence="17">
    <location>
        <begin position="3625"/>
        <end position="3721"/>
    </location>
</feature>
<feature type="domain" description="Cadherin" evidence="17">
    <location>
        <begin position="3237"/>
        <end position="3399"/>
    </location>
</feature>
<feature type="domain" description="Cadherin" evidence="17">
    <location>
        <begin position="4228"/>
        <end position="4336"/>
    </location>
</feature>
<dbReference type="GO" id="GO:0005886">
    <property type="term" value="C:plasma membrane"/>
    <property type="evidence" value="ECO:0007669"/>
    <property type="project" value="UniProtKB-SubCell"/>
</dbReference>
<keyword evidence="3" id="KW-1003">Cell membrane</keyword>
<evidence type="ECO:0000256" key="16">
    <source>
        <dbReference type="SAM" id="SignalP"/>
    </source>
</evidence>
<dbReference type="InterPro" id="IPR015919">
    <property type="entry name" value="Cadherin-like_sf"/>
</dbReference>
<feature type="region of interest" description="Disordered" evidence="14">
    <location>
        <begin position="4914"/>
        <end position="4939"/>
    </location>
</feature>
<feature type="domain" description="Cadherin" evidence="17">
    <location>
        <begin position="2226"/>
        <end position="2332"/>
    </location>
</feature>
<dbReference type="PANTHER" id="PTHR24028">
    <property type="entry name" value="CADHERIN-87A"/>
    <property type="match status" value="1"/>
</dbReference>
<dbReference type="Gene3D" id="2.60.40.60">
    <property type="entry name" value="Cadherins"/>
    <property type="match status" value="40"/>
</dbReference>
<dbReference type="FunFam" id="2.60.40.60:FF:000002">
    <property type="entry name" value="Protocadherin alpha 2"/>
    <property type="match status" value="8"/>
</dbReference>
<keyword evidence="7 13" id="KW-0106">Calcium</keyword>
<sequence length="5079" mass="559025">MREVLLFFCVFCVDMVSGQVSYSIPEEMVKGSLVCNIAQDLGLELKRLKSGNAHLYSGDSGEYIELSRERGVLLIKERIDREALCGDVTPCALHLQMILENPMELFRITVEITDINDNVPSFASTMKRFEISESAFIGSKFVLEKALDADIGVNGLQSYLLEPTTNFALKLENQADGSKKVEMILQKPLDREKEREISLLLTAVDGGEPRMSGTMQITVNVLDVNDNAPVFTKSVYKTTLVENSPRGTNVIAVRASDKDEGLNGEVSYTITNSKQRLSELFQIDRKSGEVILTGEIDYEKAKLLQIDVEATDNGGLSDSSKIIIDVIDINDNSPQLKILSKSASVLENAPENTVIAMLSVNDPDSERNGEVNCKINDEIPLKINDAKNGFYSLETGVALDREETPQFNITVTCSDEGVPSLSSSVTLTLQISDVNDNAPVFERSSYEAYIVENNTPGVSIFTVKATDADWKQNARVSYILEESSVNGVPVSSYTLSDMTTRRQVLLFLSLISFSTAAAQVSYSVPEEMTKGSLVGNVAQDLGLDVKRLKSGKARVFTRDSTAYVELNRDRGILLLKERIDREALCEQIIPCALHFQILLEDPMEFYSVTVEVTDINDNPPTFRTSQAHFNISESALIGTTFTLDRATDLDVGENSLKAYALNPSDMFSLKSINQIEGRKNIEMVLNAQLDREKNELLSLVLTAVDGGEPQMTGTMQIIINVLDANDNAPVFTQPIYKAFIKEDQPTGTVIIRIAATDADEGANGRISYSISAMTEQGHGLFKINKESGEVTLNGKIDYEKAKNYEVNLRASDDGGLTGSSKLIVDIIDVNDNRPDIHIMSKSNMISEDAKPNTVVTIINVEDADSNDNGNVHCVINNNDYFVLKSTSEKFYTLMTDSELDRERVTAYNITVTCSDEGVPSLSSSVTLNLQISDNLLIMDPSSTGTMQRIQNEKNILDEPDSPLEVSYSIPEEMPKGSLVGNVAEDFGLDIKRLKTGKARIFSRDGDKYVELHNERGVLLIKNRIDRETLCGQTTPCSLHFQIILENPMEFYGVTLEITDINDNPPSFQKSDVEFKISESAVRGAKFILDRAFDLDVGENGLKTYTLEPKEHFVVKLHDQADGSKNVEMILEKPLDREKQEHISLVLTALDGGEPQRTGTMHILITVLDANDNAPVFTQSAYKASVREDSPVGTVVMAVTATDADEGSNGRITYSISSIIENTGDVFEVNAESGEITLKREVDYEKAHSFQMNIRASDDGGLGDSCKVTIDVIDVNDNQPNIQIISKSNVISEGATLGTVVTMINIEDVDSGDNGKVHCYINENIPFLMKYSSGEFYNLLTENELDREIASEYNITVTCSDEGVPSLSSSVTLNLQISDVNDNAPTLQRIQSKKNILDEPDSPLEWLFKMAALWRLNKEGIFPMWLLLLSVCVAEIAVGQVRYSIPEEMSTGSVVGNIVQDLGLDIKRLKSGRARIFTEDGSEYIGLNTEKGTLVVTKRIDREELCMQVSPCSLHFQIILENPMELQRVDLEITDVNDNSPFFSKKEYNFQVIESVSSGSRYLLESAKDPDVAQNTIQTYKLNPTDHFKLNTVSRSDGTKYIEMVLHTLLDREKQDEHKLTLTALDGGNPQKSGSVKINVIVLDANDNAPVFSQSVYRVIVPENAPRGTAIVRVSATDSDKGENQEVTYSFSQHTNTVSSLFNIDHQTGEITLIAVLDYEKVKHYEIDIEATDNGGLTDACKVLIEVTDINDNPPIISIISLSNPIPEDSEINTVIAMINIKDLDSGKNGQVHCFINPELPFKIKSSTPNFYSLVSDDALDRETNPVYNITITAVDKGSPAFSANKTINLKISDVNDNAPVFPQHSFTAFVSENNSPGMSLLSVKARDKDDGNNARISYFLEDIQLNGMSASAYFSVNAESGEILAVRSFDYEQLKEFNIRIKAQDGGSPPLSSNVTVKILIQDQNDNPPQVLYPVQTGGSMVAEMVPRSADVGYLVTKVVAVDVDSGQNAWLSYKLQKATDRALFEVGLQNGEIRTIRQVTDKDAVKQRLTVIVEDNGQPSRSATVIVNVAVADSFPEVLSEFTDFPHDKEYNDNLTFYLVLALAVVSFLFITCLVVIISVKIYRWRQERVFYKSSGNLPVIPYYPPLYADAGGTGNLKQGFGYEVYGTTDSRRSDVKDLRPFGESTLSVDRSACRTMPRLKTESENLLTEVLLWWHNFFILWSTIDSQTRYSVPEELKQGSMVGNIAKDLGLLVPELLRRKMRITSEAGKQYFKVDLGKGELLVTDRIDREELCGQRPSCLLPLELVIDDPLQVHRVEIEIQDTNDHSPSFPTKEKVVKIAELVNPGARFPLESATDPDVGANSVRTYLISKNEHFKLTVKNLKDGRKIPELVLEKPLDRETQAVHNLVITAVDGGDPVRSGTSEITVIVLDNNDNAPQFEKQVYEANVSERSEIGTEILQVKASDADEGLNGEIEYVFAEQTSDIILSLFDINPSTGVITVKGVLDHESNPLHRFDITAKDKGNPEMDGHCGVEIKINDINDNNPEIVVTSLTTPVPEDSAIGTVIAIISTRDADSGDNGKVTLTLSNKSQFKLNPSISKHFSLVTNGPLDRETNSQYSVQITASDSGKPPLTSEKTIIVQLLDVNDNPPVFSQSLYTVYVKENNAPGMILCSVLASDLDSDAQNRYSIPEELKQGSVVGGLARDLGLGLSDIFDRKMRLASDAGEQYFSVDVGKGELIVKDRIDREALCGQSASCVLPLQIVVENPLQSHRIEVEITDINDNSPSFPMQEINLKIPESVVVGKRFPLESAKDSDVGSNSLKSYSLSKNDYFSLKFKQTKNGQAVPELMLEKPLDREKNAVLQLLLSALDGGNPARSGTCQISITVLDNNDNFPVFSENEYKISLKENSTKDTFVIKLTATDADDGLNGEVTYLFGSRTPQSVLSTFEINDKSGEMLLKGPLDYETSKSYLIDITAKDKGTPEMEGHCRVQVDVEDINDNAPEIVLTSKPSTVREDAPRGTVVALISTRDNDSGDNGKVVLHLSKSFPFTLKPSFSNNYELLTNGPLDREKNSQFDIELKAFDSGFPRLSSSIIIAVSITDVNDNPPVFTQSFYNVYLKENGVPGSILYSVSASDLDSGENAKISYSILDSKVQDVSVSSYVYINSDNGSIYSMHSFDYEKLKVFQIQVQAKDQGSPSLSSNATVHVFILDQNDNTPAVIYPSSAALGSLSHQRMPRSAKAGHLVTKVTAVDADSGHNAWISMRMTKRKEHRDWRWQALWWHHFFLLWNTIHGQTRYSMQEELKRGSVVGSLAKDLGLGLSDILERKLRVSSEAGGQHFSVDVGKGELVVNDRIDREALCGQSTSCILPLQVVIEDPLQLHRIEVEIRDINDNSPNFLSNEISLYIAESAAVGTRFPLESAGDPDVGSNSLKSYTLSKNDCFSLKIKEIEGGKAAPELFLEKTLDREKTSVHKILLTALDGGNPVRSGTTQITITVLDNNDNFPVFDKNLYKISLGEKSLRGIVIIKPKATDADEGSNGEVEFSFGPRAPPSVLSAFDIHPLTGEITLKGDLDYETVKSYDIDVIAKDKGSPQMEGHCRVQVDITDFNDNAPEIVFTSQPKPVREDAQSGTVVALISAKDLDSGDNGKVTLHLAKGPPFNLKPSFSNNYALVTSGTLDRESASEYNIEITATDSGTPQLSSTKTIHVSITDVNDNPPNFSQSSYNVYLKENGLPGSILYSVSASDLDSGENAKISYSILDSKVQDVSVSSYVYINSDNGSIYSMHSFDYEKLKVFQIQVQAKDQGSPSLSSNATVHVFILDQNDNTPAVIYPSSAALGSLSHQRMPRSAKAGHLVTKVTAVDADSGHNAWISYRLAEATDASLFTVNQYTGEVRTKRAVYEQDDSSQRLLIEIKDDGQPVQSATATVSILLEDGFHEPISDLRHKMSEPSKKTGRITLYLILSLASVSMLSLVTFLVLAVKCIRGSRSSGSCCMRRSDCDDYKNPNRKLQIQLNTDGPIKYVEVLGGDMMSQSQSFRSCMSPMSEYSDFTLIKPSSTTDFKEVISVLDASLPDSTWTFESQQKLSRSWERSTMDSRQRKRSGGGTLWRIYLYLACVGSASAELRYSVSEELNPGSVVGNIAKDLSYTAERIVQRKLRVVSESAVEYFEVKQATGDLIIKQKIDREQLCELNPTCSQQIQIMLEDPLEIHRVMVDILDVNDNAPQFSTSNISLEVSEAAAPGTRFRLESAHDPDVGTNSLRTYHVATNDFFTLNVQTKSDGSKFPELVVDKPLDRETQASFRLLLTAVDGGQPEKSGSTLLLIRILDVNDNAPVFAETVTKVTLSENVAQGTLVTKLNATDADSGSNGEISFLFSKYTPERVLQLFTVDSKSGEIRVKGDVDYEKAASYHITVQARDGGYPAMEGSCNVIVDIIDVNDNAPEVTLMSPTSSIREDSPPEKMIAVITAKDLDSGDNGKVTLTIPPGLPFKLILAFDGHYSLKTAGSLDRETVPEYTVVIKATDAGSPPLSSQKSFVVKLLDVNDNAPSFSQPSYSVDIPENNSPSSPIAAVSATDSDLGENARVSYAILPSMVQDSPISSYVYINPETGHIYSMRSLDHEKLNAFRIQVQARDAGEPPLATNVTVHVFVVDMNDNSPVIVHPSYPKDKRLQLTVPPSAGPGHIINKLVAVDADSGHNAWLFYSIAPGPNVGMFRIGAHTGELRTARKWAEEEEGYTYDLTVIIQDNGDPPRSSSVNITVTVDEKATAIDVPVNTRHNHFYHHNGMSNITLYLIISLACVSGVAFITFMVLMVRCLRHRDSGLGDSECCCYGRHRSSRYHQRPSKDLHLQLNTDGPIRYMEVVGGPQEPHTRTYRPCYSTISSRSDFVFMKTPMLSQNNTLNMTLSRKNLMNSTIEQKPPNNDWRFTQGQRPGPSGPHMPYGTHIRWTPKNGTRATGGPEVAMGTGPWPQPPTEAEQLQALMAAANEVSEATATLGPGTMGLSTRYSPQFTLQHVPDYRQNVYIPGSTATLTSNPQQQQATAQQATQQALPPPQASAQAEPPKAAQTPASKKKSTKKEKK</sequence>
<dbReference type="InterPro" id="IPR050174">
    <property type="entry name" value="Protocadherin/Cadherin-CA"/>
</dbReference>
<feature type="domain" description="Cadherin" evidence="17">
    <location>
        <begin position="4121"/>
        <end position="4227"/>
    </location>
</feature>
<dbReference type="FunFam" id="2.60.40.60:FF:000129">
    <property type="entry name" value="protocadherin alpha-C2 isoform X1"/>
    <property type="match status" value="7"/>
</dbReference>
<evidence type="ECO:0000259" key="17">
    <source>
        <dbReference type="PROSITE" id="PS50268"/>
    </source>
</evidence>
<dbReference type="EMBL" id="NHOQ01001766">
    <property type="protein sequence ID" value="PWA22266.1"/>
    <property type="molecule type" value="Genomic_DNA"/>
</dbReference>
<feature type="domain" description="Cadherin" evidence="17">
    <location>
        <begin position="123"/>
        <end position="231"/>
    </location>
</feature>
<feature type="domain" description="Cadherin" evidence="17">
    <location>
        <begin position="1652"/>
        <end position="1756"/>
    </location>
</feature>
<dbReference type="Proteomes" id="UP000250572">
    <property type="component" value="Unassembled WGS sequence"/>
</dbReference>
<dbReference type="FunFam" id="2.60.40.60:FF:000004">
    <property type="entry name" value="Protocadherin 1 gamma 2"/>
    <property type="match status" value="4"/>
</dbReference>
<comment type="function">
    <text evidence="1">Potential calcium-dependent cell-adhesion protein. May be involved in the establishment and maintenance of specific neuronal connections in the brain.</text>
</comment>
<feature type="chain" id="PRO_5016267307" description="Protocadherin gamma-C3" evidence="16">
    <location>
        <begin position="19"/>
        <end position="5079"/>
    </location>
</feature>
<feature type="domain" description="Cadherin" evidence="17">
    <location>
        <begin position="4445"/>
        <end position="4549"/>
    </location>
</feature>
<feature type="transmembrane region" description="Helical" evidence="15">
    <location>
        <begin position="2096"/>
        <end position="2124"/>
    </location>
</feature>
<feature type="domain" description="Cadherin" evidence="17">
    <location>
        <begin position="732"/>
        <end position="836"/>
    </location>
</feature>
<organism evidence="18 19">
    <name type="scientific">Gambusia affinis</name>
    <name type="common">Western mosquitofish</name>
    <name type="synonym">Heterandria affinis</name>
    <dbReference type="NCBI Taxonomy" id="33528"/>
    <lineage>
        <taxon>Eukaryota</taxon>
        <taxon>Metazoa</taxon>
        <taxon>Chordata</taxon>
        <taxon>Craniata</taxon>
        <taxon>Vertebrata</taxon>
        <taxon>Euteleostomi</taxon>
        <taxon>Actinopterygii</taxon>
        <taxon>Neopterygii</taxon>
        <taxon>Teleostei</taxon>
        <taxon>Neoteleostei</taxon>
        <taxon>Acanthomorphata</taxon>
        <taxon>Ovalentaria</taxon>
        <taxon>Atherinomorphae</taxon>
        <taxon>Cyprinodontiformes</taxon>
        <taxon>Poeciliidae</taxon>
        <taxon>Poeciliinae</taxon>
        <taxon>Gambusia</taxon>
    </lineage>
</organism>
<feature type="domain" description="Cadherin" evidence="17">
    <location>
        <begin position="232"/>
        <end position="336"/>
    </location>
</feature>
<feature type="domain" description="Cadherin" evidence="17">
    <location>
        <begin position="845"/>
        <end position="942"/>
    </location>
</feature>
<feature type="domain" description="Cadherin" evidence="17">
    <location>
        <begin position="2550"/>
        <end position="2654"/>
    </location>
</feature>
<feature type="domain" description="Cadherin" evidence="17">
    <location>
        <begin position="1290"/>
        <end position="1386"/>
    </location>
</feature>
<dbReference type="Pfam" id="PF08266">
    <property type="entry name" value="Cadherin_2"/>
    <property type="match status" value="8"/>
</dbReference>
<evidence type="ECO:0000256" key="5">
    <source>
        <dbReference type="ARBA" id="ARBA00022729"/>
    </source>
</evidence>
<evidence type="ECO:0000256" key="6">
    <source>
        <dbReference type="ARBA" id="ARBA00022737"/>
    </source>
</evidence>
<keyword evidence="8" id="KW-0130">Cell adhesion</keyword>
<dbReference type="CDD" id="cd11304">
    <property type="entry name" value="Cadherin_repeat"/>
    <property type="match status" value="36"/>
</dbReference>
<evidence type="ECO:0000256" key="8">
    <source>
        <dbReference type="ARBA" id="ARBA00022889"/>
    </source>
</evidence>
<evidence type="ECO:0000256" key="1">
    <source>
        <dbReference type="ARBA" id="ARBA00003436"/>
    </source>
</evidence>
<feature type="domain" description="Cadherin" evidence="17">
    <location>
        <begin position="3722"/>
        <end position="3831"/>
    </location>
</feature>
<feature type="compositionally biased region" description="Basic residues" evidence="14">
    <location>
        <begin position="5069"/>
        <end position="5079"/>
    </location>
</feature>
<feature type="domain" description="Cadherin" evidence="17">
    <location>
        <begin position="4550"/>
        <end position="4659"/>
    </location>
</feature>
<dbReference type="InterPro" id="IPR013164">
    <property type="entry name" value="Cadherin_N"/>
</dbReference>
<feature type="domain" description="Cadherin" evidence="17">
    <location>
        <begin position="1543"/>
        <end position="1651"/>
    </location>
</feature>
<feature type="domain" description="Cadherin" evidence="17">
    <location>
        <begin position="1068"/>
        <end position="1176"/>
    </location>
</feature>
<feature type="domain" description="Cadherin" evidence="17">
    <location>
        <begin position="1177"/>
        <end position="1281"/>
    </location>
</feature>
<feature type="compositionally biased region" description="Low complexity" evidence="14">
    <location>
        <begin position="5034"/>
        <end position="5068"/>
    </location>
</feature>
<evidence type="ECO:0000256" key="7">
    <source>
        <dbReference type="ARBA" id="ARBA00022837"/>
    </source>
</evidence>
<feature type="domain" description="Cadherin" evidence="17">
    <location>
        <begin position="337"/>
        <end position="441"/>
    </location>
</feature>
<feature type="domain" description="Cadherin" evidence="17">
    <location>
        <begin position="1862"/>
        <end position="1971"/>
    </location>
</feature>
<comment type="caution">
    <text evidence="18">The sequence shown here is derived from an EMBL/GenBank/DDBJ whole genome shotgun (WGS) entry which is preliminary data.</text>
</comment>
<dbReference type="InterPro" id="IPR032455">
    <property type="entry name" value="Cadherin_C"/>
</dbReference>
<evidence type="ECO:0000256" key="9">
    <source>
        <dbReference type="ARBA" id="ARBA00022989"/>
    </source>
</evidence>
<feature type="domain" description="Cadherin" evidence="17">
    <location>
        <begin position="2333"/>
        <end position="2441"/>
    </location>
</feature>
<feature type="transmembrane region" description="Helical" evidence="15">
    <location>
        <begin position="4788"/>
        <end position="4812"/>
    </location>
</feature>
<dbReference type="SMART" id="SM00112">
    <property type="entry name" value="CA"/>
    <property type="match status" value="37"/>
</dbReference>
<feature type="domain" description="Cadherin" evidence="17">
    <location>
        <begin position="1443"/>
        <end position="1542"/>
    </location>
</feature>
<reference evidence="18 19" key="1">
    <citation type="journal article" date="2018" name="G3 (Bethesda)">
        <title>A High-Quality Reference Genome for the Invasive Mosquitofish Gambusia affinis Using a Chicago Library.</title>
        <authorList>
            <person name="Hoffberg S.L."/>
            <person name="Troendle N.J."/>
            <person name="Glenn T.C."/>
            <person name="Mahmud O."/>
            <person name="Louha S."/>
            <person name="Chalopin D."/>
            <person name="Bennetzen J.L."/>
            <person name="Mauricio R."/>
        </authorList>
    </citation>
    <scope>NUCLEOTIDE SEQUENCE [LARGE SCALE GENOMIC DNA]</scope>
    <source>
        <strain evidence="18">NE01/NJP1002.9</strain>
        <tissue evidence="18">Muscle</tissue>
    </source>
</reference>
<dbReference type="Pfam" id="PF00028">
    <property type="entry name" value="Cadherin"/>
    <property type="match status" value="31"/>
</dbReference>
<dbReference type="FunFam" id="2.60.40.60:FF:000018">
    <property type="entry name" value="Protocadherin gamma c3"/>
    <property type="match status" value="5"/>
</dbReference>
<keyword evidence="11" id="KW-0325">Glycoprotein</keyword>
<dbReference type="SUPFAM" id="SSF49313">
    <property type="entry name" value="Cadherin-like"/>
    <property type="match status" value="39"/>
</dbReference>
<keyword evidence="10 15" id="KW-0472">Membrane</keyword>
<feature type="domain" description="Cadherin" evidence="17">
    <location>
        <begin position="2655"/>
        <end position="2789"/>
    </location>
</feature>
<evidence type="ECO:0000256" key="11">
    <source>
        <dbReference type="ARBA" id="ARBA00023180"/>
    </source>
</evidence>
<proteinExistence type="predicted"/>
<keyword evidence="5 16" id="KW-0732">Signal</keyword>